<reference evidence="9 10" key="1">
    <citation type="submission" date="2019-10" db="EMBL/GenBank/DDBJ databases">
        <title>Assembly and Annotation for the nematode Trichostrongylus colubriformis.</title>
        <authorList>
            <person name="Martin J."/>
        </authorList>
    </citation>
    <scope>NUCLEOTIDE SEQUENCE [LARGE SCALE GENOMIC DNA]</scope>
    <source>
        <strain evidence="9">G859</strain>
        <tissue evidence="9">Whole worm</tissue>
    </source>
</reference>
<evidence type="ECO:0000256" key="3">
    <source>
        <dbReference type="ARBA" id="ARBA00022692"/>
    </source>
</evidence>
<evidence type="ECO:0000256" key="7">
    <source>
        <dbReference type="RuleBase" id="RU079119"/>
    </source>
</evidence>
<gene>
    <name evidence="9" type="ORF">GCK32_003445</name>
</gene>
<keyword evidence="4 7" id="KW-1133">Transmembrane helix</keyword>
<comment type="similarity">
    <text evidence="7">Belongs to the DHHC palmitoyltransferase family.</text>
</comment>
<evidence type="ECO:0000256" key="4">
    <source>
        <dbReference type="ARBA" id="ARBA00022989"/>
    </source>
</evidence>
<organism evidence="9 10">
    <name type="scientific">Trichostrongylus colubriformis</name>
    <name type="common">Black scour worm</name>
    <dbReference type="NCBI Taxonomy" id="6319"/>
    <lineage>
        <taxon>Eukaryota</taxon>
        <taxon>Metazoa</taxon>
        <taxon>Ecdysozoa</taxon>
        <taxon>Nematoda</taxon>
        <taxon>Chromadorea</taxon>
        <taxon>Rhabditida</taxon>
        <taxon>Rhabditina</taxon>
        <taxon>Rhabditomorpha</taxon>
        <taxon>Strongyloidea</taxon>
        <taxon>Trichostrongylidae</taxon>
        <taxon>Trichostrongylus</taxon>
    </lineage>
</organism>
<keyword evidence="10" id="KW-1185">Reference proteome</keyword>
<comment type="domain">
    <text evidence="7">The DHHC domain is required for palmitoyltransferase activity.</text>
</comment>
<evidence type="ECO:0000256" key="2">
    <source>
        <dbReference type="ARBA" id="ARBA00022679"/>
    </source>
</evidence>
<protein>
    <recommendedName>
        <fullName evidence="7">Palmitoyltransferase</fullName>
        <ecNumber evidence="7">2.3.1.225</ecNumber>
    </recommendedName>
</protein>
<keyword evidence="6 7" id="KW-0012">Acyltransferase</keyword>
<dbReference type="Pfam" id="PF01529">
    <property type="entry name" value="DHHC"/>
    <property type="match status" value="1"/>
</dbReference>
<feature type="transmembrane region" description="Helical" evidence="7">
    <location>
        <begin position="238"/>
        <end position="264"/>
    </location>
</feature>
<dbReference type="AlphaFoldDB" id="A0AAN8FJV6"/>
<evidence type="ECO:0000256" key="5">
    <source>
        <dbReference type="ARBA" id="ARBA00023136"/>
    </source>
</evidence>
<evidence type="ECO:0000259" key="8">
    <source>
        <dbReference type="Pfam" id="PF01529"/>
    </source>
</evidence>
<keyword evidence="2 7" id="KW-0808">Transferase</keyword>
<dbReference type="EMBL" id="WIXE01024694">
    <property type="protein sequence ID" value="KAK5965378.1"/>
    <property type="molecule type" value="Genomic_DNA"/>
</dbReference>
<dbReference type="GO" id="GO:0019706">
    <property type="term" value="F:protein-cysteine S-palmitoyltransferase activity"/>
    <property type="evidence" value="ECO:0007669"/>
    <property type="project" value="UniProtKB-EC"/>
</dbReference>
<comment type="caution">
    <text evidence="9">The sequence shown here is derived from an EMBL/GenBank/DDBJ whole genome shotgun (WGS) entry which is preliminary data.</text>
</comment>
<comment type="subcellular location">
    <subcellularLocation>
        <location evidence="1">Membrane</location>
        <topology evidence="1">Multi-pass membrane protein</topology>
    </subcellularLocation>
</comment>
<name>A0AAN8FJV6_TRICO</name>
<accession>A0AAN8FJV6</accession>
<evidence type="ECO:0000256" key="1">
    <source>
        <dbReference type="ARBA" id="ARBA00004141"/>
    </source>
</evidence>
<feature type="domain" description="Palmitoyltransferase DHHC" evidence="8">
    <location>
        <begin position="191"/>
        <end position="316"/>
    </location>
</feature>
<proteinExistence type="inferred from homology"/>
<dbReference type="Proteomes" id="UP001331761">
    <property type="component" value="Unassembled WGS sequence"/>
</dbReference>
<feature type="transmembrane region" description="Helical" evidence="7">
    <location>
        <begin position="276"/>
        <end position="294"/>
    </location>
</feature>
<dbReference type="InterPro" id="IPR039859">
    <property type="entry name" value="PFA4/ZDH16/20/ERF2-like"/>
</dbReference>
<keyword evidence="5 7" id="KW-0472">Membrane</keyword>
<keyword evidence="3 7" id="KW-0812">Transmembrane</keyword>
<dbReference type="InterPro" id="IPR001594">
    <property type="entry name" value="Palmitoyltrfase_DHHC"/>
</dbReference>
<dbReference type="EC" id="2.3.1.225" evidence="7"/>
<dbReference type="GO" id="GO:0016020">
    <property type="term" value="C:membrane"/>
    <property type="evidence" value="ECO:0007669"/>
    <property type="project" value="UniProtKB-SubCell"/>
</dbReference>
<feature type="transmembrane region" description="Helical" evidence="7">
    <location>
        <begin position="101"/>
        <end position="125"/>
    </location>
</feature>
<feature type="transmembrane region" description="Helical" evidence="7">
    <location>
        <begin position="70"/>
        <end position="95"/>
    </location>
</feature>
<dbReference type="PROSITE" id="PS50216">
    <property type="entry name" value="DHHC"/>
    <property type="match status" value="1"/>
</dbReference>
<comment type="catalytic activity">
    <reaction evidence="7">
        <text>L-cysteinyl-[protein] + hexadecanoyl-CoA = S-hexadecanoyl-L-cysteinyl-[protein] + CoA</text>
        <dbReference type="Rhea" id="RHEA:36683"/>
        <dbReference type="Rhea" id="RHEA-COMP:10131"/>
        <dbReference type="Rhea" id="RHEA-COMP:11032"/>
        <dbReference type="ChEBI" id="CHEBI:29950"/>
        <dbReference type="ChEBI" id="CHEBI:57287"/>
        <dbReference type="ChEBI" id="CHEBI:57379"/>
        <dbReference type="ChEBI" id="CHEBI:74151"/>
        <dbReference type="EC" id="2.3.1.225"/>
    </reaction>
</comment>
<evidence type="ECO:0000313" key="9">
    <source>
        <dbReference type="EMBL" id="KAK5965378.1"/>
    </source>
</evidence>
<dbReference type="PANTHER" id="PTHR12246">
    <property type="entry name" value="PALMITOYLTRANSFERASE ZDHHC16"/>
    <property type="match status" value="1"/>
</dbReference>
<evidence type="ECO:0000256" key="6">
    <source>
        <dbReference type="ARBA" id="ARBA00023315"/>
    </source>
</evidence>
<evidence type="ECO:0000313" key="10">
    <source>
        <dbReference type="Proteomes" id="UP001331761"/>
    </source>
</evidence>
<sequence>MLRRGECGVTKAVKTIAGTDYKLEGRSKHTDRFGTVHIHMSWYSVIYTRVREYSKQNPIRGFLLTRLLNALLVAQLIGLVYSFYIYIYIVCGYFLQSPLQATIYLCVYTSLSFMALWSLFSALAFGVAKIPAHWTVPSETDALLKQCTPFEDGRYVVDKSTPEQTVKQHRILTKVAAQLGVVQAECDQAGRNKYCYICQTLKPDRSHHCSSCGRCVVKFDHHCPWINQCVNHNNYKPFLLYIFYSTLLVIWFLLTSIECFIRFIINANWLQDAVPLALLITVIATFGVFGYFPLGEMIIFHYGLLSINETTCEQAKPAVLKFDFKADYNLGRERNFQQVFGWGLWLFPMKTSLEDGMHFEIRYEDPSNQMRFKRVIVTSTEEEVTGVHSSVFEPTCCRLV</sequence>